<feature type="transmembrane region" description="Helical" evidence="1">
    <location>
        <begin position="26"/>
        <end position="43"/>
    </location>
</feature>
<accession>A0ABW9ZFK1</accession>
<dbReference type="NCBIfam" id="NF037970">
    <property type="entry name" value="vanZ_1"/>
    <property type="match status" value="1"/>
</dbReference>
<keyword evidence="4" id="KW-1185">Reference proteome</keyword>
<dbReference type="PANTHER" id="PTHR28008:SF1">
    <property type="entry name" value="DOMAIN PROTEIN, PUTATIVE (AFU_ORTHOLOGUE AFUA_3G10980)-RELATED"/>
    <property type="match status" value="1"/>
</dbReference>
<dbReference type="PANTHER" id="PTHR28008">
    <property type="entry name" value="DOMAIN PROTEIN, PUTATIVE (AFU_ORTHOLOGUE AFUA_3G10980)-RELATED"/>
    <property type="match status" value="1"/>
</dbReference>
<evidence type="ECO:0000313" key="3">
    <source>
        <dbReference type="EMBL" id="NBL65548.1"/>
    </source>
</evidence>
<evidence type="ECO:0000256" key="1">
    <source>
        <dbReference type="SAM" id="Phobius"/>
    </source>
</evidence>
<dbReference type="Proteomes" id="UP000798602">
    <property type="component" value="Unassembled WGS sequence"/>
</dbReference>
<dbReference type="Pfam" id="PF04892">
    <property type="entry name" value="VanZ"/>
    <property type="match status" value="1"/>
</dbReference>
<dbReference type="EMBL" id="JAABLM010000011">
    <property type="protein sequence ID" value="NBL65548.1"/>
    <property type="molecule type" value="Genomic_DNA"/>
</dbReference>
<comment type="caution">
    <text evidence="3">The sequence shown here is derived from an EMBL/GenBank/DDBJ whole genome shotgun (WGS) entry which is preliminary data.</text>
</comment>
<evidence type="ECO:0000259" key="2">
    <source>
        <dbReference type="Pfam" id="PF04892"/>
    </source>
</evidence>
<reference evidence="4" key="1">
    <citation type="submission" date="2020-01" db="EMBL/GenBank/DDBJ databases">
        <title>Sphingomonas sp. strain CSW-10.</title>
        <authorList>
            <person name="Chen W.-M."/>
        </authorList>
    </citation>
    <scope>NUCLEOTIDE SEQUENCE [LARGE SCALE GENOMIC DNA]</scope>
    <source>
        <strain evidence="4">NST-5</strain>
    </source>
</reference>
<dbReference type="InterPro" id="IPR006976">
    <property type="entry name" value="VanZ-like"/>
</dbReference>
<proteinExistence type="predicted"/>
<keyword evidence="1" id="KW-1133">Transmembrane helix</keyword>
<sequence>MAIVVACLVDWSKIPTISTHQHTDKIAHFVFYAVFASLWFLYFKQSIKNQRKLFVIVFLFAFLFGLIIEICQDLFTETRHADIQDAIANTLGALFGLLIMITIFRKK</sequence>
<gene>
    <name evidence="3" type="ORF">GV828_10080</name>
</gene>
<name>A0ABW9ZFK1_9FLAO</name>
<keyword evidence="1" id="KW-0812">Transmembrane</keyword>
<feature type="transmembrane region" description="Helical" evidence="1">
    <location>
        <begin position="87"/>
        <end position="104"/>
    </location>
</feature>
<protein>
    <submittedName>
        <fullName evidence="3">VanZ family protein</fullName>
    </submittedName>
</protein>
<keyword evidence="1" id="KW-0472">Membrane</keyword>
<feature type="domain" description="VanZ-like" evidence="2">
    <location>
        <begin position="21"/>
        <end position="102"/>
    </location>
</feature>
<evidence type="ECO:0000313" key="4">
    <source>
        <dbReference type="Proteomes" id="UP000798602"/>
    </source>
</evidence>
<organism evidence="3 4">
    <name type="scientific">Flavobacterium ichthyis</name>
    <dbReference type="NCBI Taxonomy" id="2698827"/>
    <lineage>
        <taxon>Bacteria</taxon>
        <taxon>Pseudomonadati</taxon>
        <taxon>Bacteroidota</taxon>
        <taxon>Flavobacteriia</taxon>
        <taxon>Flavobacteriales</taxon>
        <taxon>Flavobacteriaceae</taxon>
        <taxon>Flavobacterium</taxon>
    </lineage>
</organism>
<feature type="transmembrane region" description="Helical" evidence="1">
    <location>
        <begin position="55"/>
        <end position="75"/>
    </location>
</feature>